<evidence type="ECO:0000313" key="2">
    <source>
        <dbReference type="EMBL" id="PKK56957.1"/>
    </source>
</evidence>
<comment type="caution">
    <text evidence="2">The sequence shown here is derived from an EMBL/GenBank/DDBJ whole genome shotgun (WGS) entry which is preliminary data.</text>
</comment>
<accession>A0A2N1M5N3</accession>
<dbReference type="AlphaFoldDB" id="A0A2N1M5N3"/>
<dbReference type="Proteomes" id="UP000233469">
    <property type="component" value="Unassembled WGS sequence"/>
</dbReference>
<organism evidence="2 3">
    <name type="scientific">Rhizophagus irregularis</name>
    <dbReference type="NCBI Taxonomy" id="588596"/>
    <lineage>
        <taxon>Eukaryota</taxon>
        <taxon>Fungi</taxon>
        <taxon>Fungi incertae sedis</taxon>
        <taxon>Mucoromycota</taxon>
        <taxon>Glomeromycotina</taxon>
        <taxon>Glomeromycetes</taxon>
        <taxon>Glomerales</taxon>
        <taxon>Glomeraceae</taxon>
        <taxon>Rhizophagus</taxon>
    </lineage>
</organism>
<feature type="region of interest" description="Disordered" evidence="1">
    <location>
        <begin position="32"/>
        <end position="60"/>
    </location>
</feature>
<proteinExistence type="predicted"/>
<reference evidence="2 3" key="1">
    <citation type="submission" date="2016-04" db="EMBL/GenBank/DDBJ databases">
        <title>Genome analyses suggest a sexual origin of heterokaryosis in a supposedly ancient asexual fungus.</title>
        <authorList>
            <person name="Ropars J."/>
            <person name="Sedzielewska K."/>
            <person name="Noel J."/>
            <person name="Charron P."/>
            <person name="Farinelli L."/>
            <person name="Marton T."/>
            <person name="Kruger M."/>
            <person name="Pelin A."/>
            <person name="Brachmann A."/>
            <person name="Corradi N."/>
        </authorList>
    </citation>
    <scope>NUCLEOTIDE SEQUENCE [LARGE SCALE GENOMIC DNA]</scope>
    <source>
        <strain evidence="2 3">C2</strain>
    </source>
</reference>
<name>A0A2N1M5N3_9GLOM</name>
<reference evidence="2 3" key="2">
    <citation type="submission" date="2017-10" db="EMBL/GenBank/DDBJ databases">
        <title>Extensive intraspecific genome diversity in a model arbuscular mycorrhizal fungus.</title>
        <authorList>
            <person name="Chen E.C.H."/>
            <person name="Morin E."/>
            <person name="Baudet D."/>
            <person name="Noel J."/>
            <person name="Ndikumana S."/>
            <person name="Charron P."/>
            <person name="St-Onge C."/>
            <person name="Giorgi J."/>
            <person name="Grigoriev I.V."/>
            <person name="Roux C."/>
            <person name="Martin F.M."/>
            <person name="Corradi N."/>
        </authorList>
    </citation>
    <scope>NUCLEOTIDE SEQUENCE [LARGE SCALE GENOMIC DNA]</scope>
    <source>
        <strain evidence="2 3">C2</strain>
    </source>
</reference>
<evidence type="ECO:0000313" key="3">
    <source>
        <dbReference type="Proteomes" id="UP000233469"/>
    </source>
</evidence>
<feature type="compositionally biased region" description="Polar residues" evidence="1">
    <location>
        <begin position="47"/>
        <end position="58"/>
    </location>
</feature>
<gene>
    <name evidence="2" type="ORF">RhiirC2_798953</name>
</gene>
<dbReference type="VEuPathDB" id="FungiDB:RhiirA1_470624"/>
<feature type="compositionally biased region" description="Basic residues" evidence="1">
    <location>
        <begin position="32"/>
        <end position="41"/>
    </location>
</feature>
<evidence type="ECO:0000256" key="1">
    <source>
        <dbReference type="SAM" id="MobiDB-lite"/>
    </source>
</evidence>
<dbReference type="VEuPathDB" id="FungiDB:FUN_017157"/>
<dbReference type="EMBL" id="LLXL01004923">
    <property type="protein sequence ID" value="PKK56957.1"/>
    <property type="molecule type" value="Genomic_DNA"/>
</dbReference>
<sequence>MSSIDTLIWTRRASLIKQWERTLSITKNKKRFYRQRYKKKPPPPSTPDVSIQNSSPHRNYNHRHIATTPYYRKDGFYDHYAHIRWTTSNYLHSGHWTTYRDNIGFNNIDLFFTLQNSFLKNVFDFR</sequence>
<protein>
    <submittedName>
        <fullName evidence="2">Uncharacterized protein</fullName>
    </submittedName>
</protein>